<accession>A0ACC0HGD3</accession>
<comment type="caution">
    <text evidence="1">The sequence shown here is derived from an EMBL/GenBank/DDBJ whole genome shotgun (WGS) entry which is preliminary data.</text>
</comment>
<name>A0ACC0HGD3_9ERIC</name>
<dbReference type="Proteomes" id="UP001060215">
    <property type="component" value="Chromosome 5"/>
</dbReference>
<dbReference type="EMBL" id="CM045762">
    <property type="protein sequence ID" value="KAI8012211.1"/>
    <property type="molecule type" value="Genomic_DNA"/>
</dbReference>
<evidence type="ECO:0000313" key="2">
    <source>
        <dbReference type="Proteomes" id="UP001060215"/>
    </source>
</evidence>
<sequence>MCCLLMMSGFGDDSYNFQMGGTRGQFCEESTSKSSSPNLKKSGTGKEHDELESAKAEMTEVRQENARLKMMLEQIEKD</sequence>
<reference evidence="1 2" key="1">
    <citation type="journal article" date="2022" name="Plant J.">
        <title>Chromosome-level genome of Camellia lanceoleosa provides a valuable resource for understanding genome evolution and self-incompatibility.</title>
        <authorList>
            <person name="Gong W."/>
            <person name="Xiao S."/>
            <person name="Wang L."/>
            <person name="Liao Z."/>
            <person name="Chang Y."/>
            <person name="Mo W."/>
            <person name="Hu G."/>
            <person name="Li W."/>
            <person name="Zhao G."/>
            <person name="Zhu H."/>
            <person name="Hu X."/>
            <person name="Ji K."/>
            <person name="Xiang X."/>
            <person name="Song Q."/>
            <person name="Yuan D."/>
            <person name="Jin S."/>
            <person name="Zhang L."/>
        </authorList>
    </citation>
    <scope>NUCLEOTIDE SEQUENCE [LARGE SCALE GENOMIC DNA]</scope>
    <source>
        <strain evidence="1">SQ_2022a</strain>
    </source>
</reference>
<organism evidence="1 2">
    <name type="scientific">Camellia lanceoleosa</name>
    <dbReference type="NCBI Taxonomy" id="1840588"/>
    <lineage>
        <taxon>Eukaryota</taxon>
        <taxon>Viridiplantae</taxon>
        <taxon>Streptophyta</taxon>
        <taxon>Embryophyta</taxon>
        <taxon>Tracheophyta</taxon>
        <taxon>Spermatophyta</taxon>
        <taxon>Magnoliopsida</taxon>
        <taxon>eudicotyledons</taxon>
        <taxon>Gunneridae</taxon>
        <taxon>Pentapetalae</taxon>
        <taxon>asterids</taxon>
        <taxon>Ericales</taxon>
        <taxon>Theaceae</taxon>
        <taxon>Camellia</taxon>
    </lineage>
</organism>
<proteinExistence type="predicted"/>
<gene>
    <name evidence="1" type="ORF">LOK49_LG06G01646</name>
</gene>
<evidence type="ECO:0000313" key="1">
    <source>
        <dbReference type="EMBL" id="KAI8012211.1"/>
    </source>
</evidence>
<protein>
    <submittedName>
        <fullName evidence="1">WRKY transcription factor 72</fullName>
    </submittedName>
</protein>
<keyword evidence="2" id="KW-1185">Reference proteome</keyword>